<protein>
    <submittedName>
        <fullName evidence="1">Uncharacterized protein</fullName>
    </submittedName>
</protein>
<accession>A0AAD5UC99</accession>
<evidence type="ECO:0000313" key="1">
    <source>
        <dbReference type="EMBL" id="KAJ3250297.1"/>
    </source>
</evidence>
<proteinExistence type="predicted"/>
<evidence type="ECO:0000313" key="2">
    <source>
        <dbReference type="Proteomes" id="UP001210925"/>
    </source>
</evidence>
<reference evidence="1" key="1">
    <citation type="submission" date="2020-05" db="EMBL/GenBank/DDBJ databases">
        <title>Phylogenomic resolution of chytrid fungi.</title>
        <authorList>
            <person name="Stajich J.E."/>
            <person name="Amses K."/>
            <person name="Simmons R."/>
            <person name="Seto K."/>
            <person name="Myers J."/>
            <person name="Bonds A."/>
            <person name="Quandt C.A."/>
            <person name="Barry K."/>
            <person name="Liu P."/>
            <person name="Grigoriev I."/>
            <person name="Longcore J.E."/>
            <person name="James T.Y."/>
        </authorList>
    </citation>
    <scope>NUCLEOTIDE SEQUENCE</scope>
    <source>
        <strain evidence="1">PLAUS21</strain>
    </source>
</reference>
<gene>
    <name evidence="1" type="ORF">HK103_003637</name>
</gene>
<dbReference type="Proteomes" id="UP001210925">
    <property type="component" value="Unassembled WGS sequence"/>
</dbReference>
<keyword evidence="2" id="KW-1185">Reference proteome</keyword>
<comment type="caution">
    <text evidence="1">The sequence shown here is derived from an EMBL/GenBank/DDBJ whole genome shotgun (WGS) entry which is preliminary data.</text>
</comment>
<organism evidence="1 2">
    <name type="scientific">Boothiomyces macroporosus</name>
    <dbReference type="NCBI Taxonomy" id="261099"/>
    <lineage>
        <taxon>Eukaryota</taxon>
        <taxon>Fungi</taxon>
        <taxon>Fungi incertae sedis</taxon>
        <taxon>Chytridiomycota</taxon>
        <taxon>Chytridiomycota incertae sedis</taxon>
        <taxon>Chytridiomycetes</taxon>
        <taxon>Rhizophydiales</taxon>
        <taxon>Terramycetaceae</taxon>
        <taxon>Boothiomyces</taxon>
    </lineage>
</organism>
<feature type="non-terminal residue" evidence="1">
    <location>
        <position position="1"/>
    </location>
</feature>
<sequence length="115" mass="13143">KSSEGYIRRANTARIAQAAAVISDLNDESQVQMGRRKAKYLATHLARRPETDQARSYQTFVKNPTPIGRQLNHLDRQLEEGSSSLEETFVPIRIQFNGVEQSMKIDRRLIESGWI</sequence>
<dbReference type="EMBL" id="JADGKB010000279">
    <property type="protein sequence ID" value="KAJ3250297.1"/>
    <property type="molecule type" value="Genomic_DNA"/>
</dbReference>
<dbReference type="AlphaFoldDB" id="A0AAD5UC99"/>
<name>A0AAD5UC99_9FUNG</name>